<dbReference type="RefSeq" id="WP_009575474.1">
    <property type="nucleotide sequence ID" value="NZ_AEIG01000027.1"/>
</dbReference>
<dbReference type="PANTHER" id="PTHR34351:SF1">
    <property type="entry name" value="SLR1927 PROTEIN"/>
    <property type="match status" value="1"/>
</dbReference>
<dbReference type="OrthoDB" id="5298497at2"/>
<proteinExistence type="predicted"/>
<dbReference type="eggNOG" id="COG1721">
    <property type="taxonomic scope" value="Bacteria"/>
</dbReference>
<name>F3L1A0_9GAMM</name>
<dbReference type="EMBL" id="AEIG01000027">
    <property type="protein sequence ID" value="EGG29888.1"/>
    <property type="molecule type" value="Genomic_DNA"/>
</dbReference>
<dbReference type="PANTHER" id="PTHR34351">
    <property type="entry name" value="SLR1927 PROTEIN-RELATED"/>
    <property type="match status" value="1"/>
</dbReference>
<dbReference type="Proteomes" id="UP000005615">
    <property type="component" value="Unassembled WGS sequence"/>
</dbReference>
<organism evidence="1 2">
    <name type="scientific">Aequoribacter fuscus</name>
    <dbReference type="NCBI Taxonomy" id="2518989"/>
    <lineage>
        <taxon>Bacteria</taxon>
        <taxon>Pseudomonadati</taxon>
        <taxon>Pseudomonadota</taxon>
        <taxon>Gammaproteobacteria</taxon>
        <taxon>Cellvibrionales</taxon>
        <taxon>Halieaceae</taxon>
        <taxon>Aequoribacter</taxon>
    </lineage>
</organism>
<protein>
    <submittedName>
        <fullName evidence="1">Uncharacterized protein</fullName>
    </submittedName>
</protein>
<dbReference type="STRING" id="2518989.IMCC3088_1176"/>
<gene>
    <name evidence="1" type="ORF">IMCC3088_1176</name>
</gene>
<comment type="caution">
    <text evidence="1">The sequence shown here is derived from an EMBL/GenBank/DDBJ whole genome shotgun (WGS) entry which is preliminary data.</text>
</comment>
<dbReference type="AlphaFoldDB" id="F3L1A0"/>
<accession>F3L1A0</accession>
<sequence>MFKSWRTRWQARWRRFFASRSPRQVQVTLTQKRIYILPTRGGFTFLLLLLVLLVAGINYQNNLIYGLTFWLATVFLLATWHTYQNMAGLTLSARATGPVFAGSAAQFELALQAGVNKHCAQLTVLTAHGDSQSLAFVGETLVRLLWSGPTTRRGWYKPERLTLSSSAPFGLFRCWAYAWLDARALVYPRPIDAMIMSDGAGQGDTRPLGNTVTQELDGFRPYRVGDHRKHIHWATLAKGQPLQTREQALQQENESWVLWDHYGGTIEQRLSAMCQRVLTLSEQDKLFGLGLPNQQIAPSRGYEHRAQSLQALALYRLTEASS</sequence>
<evidence type="ECO:0000313" key="1">
    <source>
        <dbReference type="EMBL" id="EGG29888.1"/>
    </source>
</evidence>
<evidence type="ECO:0000313" key="2">
    <source>
        <dbReference type="Proteomes" id="UP000005615"/>
    </source>
</evidence>
<keyword evidence="2" id="KW-1185">Reference proteome</keyword>
<reference evidence="1 2" key="1">
    <citation type="journal article" date="2011" name="J. Bacteriol.">
        <title>Genome sequence of strain IMCC3088, a proteorhodopsin-containing marine bacterium belonging to the OM60/NOR5 clade.</title>
        <authorList>
            <person name="Jang Y."/>
            <person name="Oh H.M."/>
            <person name="Kang I."/>
            <person name="Lee K."/>
            <person name="Yang S.J."/>
            <person name="Cho J.C."/>
        </authorList>
    </citation>
    <scope>NUCLEOTIDE SEQUENCE [LARGE SCALE GENOMIC DNA]</scope>
    <source>
        <strain evidence="1 2">IMCC3088</strain>
    </source>
</reference>